<dbReference type="KEGG" id="pbor:BSF38_03077"/>
<evidence type="ECO:0008006" key="4">
    <source>
        <dbReference type="Google" id="ProtNLM"/>
    </source>
</evidence>
<dbReference type="Proteomes" id="UP000186309">
    <property type="component" value="Chromosome"/>
</dbReference>
<proteinExistence type="predicted"/>
<gene>
    <name evidence="2" type="ORF">BSF38_03077</name>
</gene>
<evidence type="ECO:0000313" key="3">
    <source>
        <dbReference type="Proteomes" id="UP000186309"/>
    </source>
</evidence>
<keyword evidence="3" id="KW-1185">Reference proteome</keyword>
<name>A0A1U7CRN8_9BACT</name>
<reference evidence="3" key="1">
    <citation type="submission" date="2016-12" db="EMBL/GenBank/DDBJ databases">
        <title>Comparative genomics of four Isosphaeraceae planctomycetes: a common pool of plasmids and glycoside hydrolase genes.</title>
        <authorList>
            <person name="Ivanova A."/>
        </authorList>
    </citation>
    <scope>NUCLEOTIDE SEQUENCE [LARGE SCALE GENOMIC DNA]</scope>
    <source>
        <strain evidence="3">PX4</strain>
    </source>
</reference>
<feature type="transmembrane region" description="Helical" evidence="1">
    <location>
        <begin position="27"/>
        <end position="47"/>
    </location>
</feature>
<dbReference type="EMBL" id="CP019082">
    <property type="protein sequence ID" value="APW61559.1"/>
    <property type="molecule type" value="Genomic_DNA"/>
</dbReference>
<keyword evidence="1" id="KW-1133">Transmembrane helix</keyword>
<dbReference type="AlphaFoldDB" id="A0A1U7CRN8"/>
<evidence type="ECO:0000256" key="1">
    <source>
        <dbReference type="SAM" id="Phobius"/>
    </source>
</evidence>
<keyword evidence="1" id="KW-0472">Membrane</keyword>
<protein>
    <recommendedName>
        <fullName evidence="4">Transposase IS30-like HTH domain-containing protein</fullName>
    </recommendedName>
</protein>
<sequence length="62" mass="6920">MARPMNSTARDAESLRLWRSGMGYQDIAAYCGVGVFVAVQCVLRAMWLERRSDGPSRPKDAD</sequence>
<keyword evidence="1" id="KW-0812">Transmembrane</keyword>
<organism evidence="2 3">
    <name type="scientific">Paludisphaera borealis</name>
    <dbReference type="NCBI Taxonomy" id="1387353"/>
    <lineage>
        <taxon>Bacteria</taxon>
        <taxon>Pseudomonadati</taxon>
        <taxon>Planctomycetota</taxon>
        <taxon>Planctomycetia</taxon>
        <taxon>Isosphaerales</taxon>
        <taxon>Isosphaeraceae</taxon>
        <taxon>Paludisphaera</taxon>
    </lineage>
</organism>
<evidence type="ECO:0000313" key="2">
    <source>
        <dbReference type="EMBL" id="APW61559.1"/>
    </source>
</evidence>
<accession>A0A1U7CRN8</accession>